<evidence type="ECO:0000313" key="1">
    <source>
        <dbReference type="EMBL" id="WNM61246.1"/>
    </source>
</evidence>
<name>A0AA96JZL0_9BACT</name>
<dbReference type="KEGG" id="nneo:PQG83_16010"/>
<dbReference type="AlphaFoldDB" id="A0AA96JZL0"/>
<protein>
    <submittedName>
        <fullName evidence="1">Uncharacterized protein</fullName>
    </submittedName>
</protein>
<dbReference type="EMBL" id="CP116968">
    <property type="protein sequence ID" value="WNM61246.1"/>
    <property type="molecule type" value="Genomic_DNA"/>
</dbReference>
<proteinExistence type="predicted"/>
<evidence type="ECO:0000313" key="2">
    <source>
        <dbReference type="Proteomes" id="UP001302494"/>
    </source>
</evidence>
<sequence length="97" mass="11045">MKLDFPRQGLLGFPSLLRLLQRIVPQHRRHRMLFSLRGLIAAHGHPEINPNISQSSGPIITIPALMVTLLRINKKGERIPGKDYREGVHWLSQSLPL</sequence>
<reference evidence="1 2" key="1">
    <citation type="submission" date="2023-01" db="EMBL/GenBank/DDBJ databases">
        <title>Cultivation and genomic characterization of new, ubiquitous marine nitrite-oxidizing bacteria from the Nitrospirales.</title>
        <authorList>
            <person name="Mueller A.J."/>
            <person name="Daebeler A."/>
            <person name="Herbold C.W."/>
            <person name="Kirkegaard R.H."/>
            <person name="Daims H."/>
        </authorList>
    </citation>
    <scope>NUCLEOTIDE SEQUENCE [LARGE SCALE GENOMIC DNA]</scope>
    <source>
        <strain evidence="1 2">DK</strain>
    </source>
</reference>
<dbReference type="Proteomes" id="UP001302494">
    <property type="component" value="Chromosome"/>
</dbReference>
<gene>
    <name evidence="1" type="ORF">PQG83_16010</name>
</gene>
<organism evidence="1 2">
    <name type="scientific">Candidatus Nitrospira neomarina</name>
    <dbReference type="NCBI Taxonomy" id="3020899"/>
    <lineage>
        <taxon>Bacteria</taxon>
        <taxon>Pseudomonadati</taxon>
        <taxon>Nitrospirota</taxon>
        <taxon>Nitrospiria</taxon>
        <taxon>Nitrospirales</taxon>
        <taxon>Nitrospiraceae</taxon>
        <taxon>Nitrospira</taxon>
    </lineage>
</organism>
<dbReference type="RefSeq" id="WP_312743115.1">
    <property type="nucleotide sequence ID" value="NZ_CP116968.1"/>
</dbReference>
<keyword evidence="2" id="KW-1185">Reference proteome</keyword>
<accession>A0AA96JZL0</accession>